<proteinExistence type="predicted"/>
<organism evidence="2">
    <name type="scientific">Zea mays</name>
    <name type="common">Maize</name>
    <dbReference type="NCBI Taxonomy" id="4577"/>
    <lineage>
        <taxon>Eukaryota</taxon>
        <taxon>Viridiplantae</taxon>
        <taxon>Streptophyta</taxon>
        <taxon>Embryophyta</taxon>
        <taxon>Tracheophyta</taxon>
        <taxon>Spermatophyta</taxon>
        <taxon>Magnoliopsida</taxon>
        <taxon>Liliopsida</taxon>
        <taxon>Poales</taxon>
        <taxon>Poaceae</taxon>
        <taxon>PACMAD clade</taxon>
        <taxon>Panicoideae</taxon>
        <taxon>Andropogonodae</taxon>
        <taxon>Andropogoneae</taxon>
        <taxon>Tripsacinae</taxon>
        <taxon>Zea</taxon>
    </lineage>
</organism>
<feature type="compositionally biased region" description="Polar residues" evidence="1">
    <location>
        <begin position="218"/>
        <end position="228"/>
    </location>
</feature>
<dbReference type="FunCoup" id="K7UB62">
    <property type="interactions" value="161"/>
</dbReference>
<feature type="compositionally biased region" description="Low complexity" evidence="1">
    <location>
        <begin position="76"/>
        <end position="94"/>
    </location>
</feature>
<dbReference type="ExpressionAtlas" id="K7UB62">
    <property type="expression patterns" value="baseline and differential"/>
</dbReference>
<reference evidence="3" key="3">
    <citation type="submission" date="2019-07" db="EMBL/GenBank/DDBJ databases">
        <authorList>
            <person name="Seetharam A."/>
            <person name="Woodhouse M."/>
            <person name="Cannon E."/>
        </authorList>
    </citation>
    <scope>NUCLEOTIDE SEQUENCE [LARGE SCALE GENOMIC DNA]</scope>
    <source>
        <strain evidence="3">cv. B73</strain>
    </source>
</reference>
<gene>
    <name evidence="2" type="ORF">ZEAMMB73_Zm00001d052557</name>
</gene>
<dbReference type="EnsemblPlants" id="Zm00001eb197130_T001">
    <property type="protein sequence ID" value="Zm00001eb197130_P001"/>
    <property type="gene ID" value="Zm00001eb197130"/>
</dbReference>
<dbReference type="Proteomes" id="UP000007305">
    <property type="component" value="Chromosome 4"/>
</dbReference>
<feature type="compositionally biased region" description="Low complexity" evidence="1">
    <location>
        <begin position="251"/>
        <end position="270"/>
    </location>
</feature>
<reference evidence="3" key="4">
    <citation type="submission" date="2021-05" db="UniProtKB">
        <authorList>
            <consortium name="EnsemblPlants"/>
        </authorList>
    </citation>
    <scope>IDENTIFICATION</scope>
    <source>
        <strain evidence="3">cv. B73</strain>
    </source>
</reference>
<dbReference type="HOGENOM" id="CLU_079200_0_0_1"/>
<dbReference type="PaxDb" id="4577-GRMZM2G334040_P01"/>
<protein>
    <submittedName>
        <fullName evidence="2 3">Uncharacterized protein</fullName>
    </submittedName>
</protein>
<feature type="region of interest" description="Disordered" evidence="1">
    <location>
        <begin position="132"/>
        <end position="304"/>
    </location>
</feature>
<reference evidence="4" key="1">
    <citation type="journal article" date="2009" name="Science">
        <title>The B73 maize genome: complexity, diversity, and dynamics.</title>
        <authorList>
            <person name="Schnable P.S."/>
            <person name="Ware D."/>
            <person name="Fulton R.S."/>
            <person name="Stein J.C."/>
            <person name="Wei F."/>
            <person name="Pasternak S."/>
            <person name="Liang C."/>
            <person name="Zhang J."/>
            <person name="Fulton L."/>
            <person name="Graves T.A."/>
            <person name="Minx P."/>
            <person name="Reily A.D."/>
            <person name="Courtney L."/>
            <person name="Kruchowski S.S."/>
            <person name="Tomlinson C."/>
            <person name="Strong C."/>
            <person name="Delehaunty K."/>
            <person name="Fronick C."/>
            <person name="Courtney B."/>
            <person name="Rock S.M."/>
            <person name="Belter E."/>
            <person name="Du F."/>
            <person name="Kim K."/>
            <person name="Abbott R.M."/>
            <person name="Cotton M."/>
            <person name="Levy A."/>
            <person name="Marchetto P."/>
            <person name="Ochoa K."/>
            <person name="Jackson S.M."/>
            <person name="Gillam B."/>
            <person name="Chen W."/>
            <person name="Yan L."/>
            <person name="Higginbotham J."/>
            <person name="Cardenas M."/>
            <person name="Waligorski J."/>
            <person name="Applebaum E."/>
            <person name="Phelps L."/>
            <person name="Falcone J."/>
            <person name="Kanchi K."/>
            <person name="Thane T."/>
            <person name="Scimone A."/>
            <person name="Thane N."/>
            <person name="Henke J."/>
            <person name="Wang T."/>
            <person name="Ruppert J."/>
            <person name="Shah N."/>
            <person name="Rotter K."/>
            <person name="Hodges J."/>
            <person name="Ingenthron E."/>
            <person name="Cordes M."/>
            <person name="Kohlberg S."/>
            <person name="Sgro J."/>
            <person name="Delgado B."/>
            <person name="Mead K."/>
            <person name="Chinwalla A."/>
            <person name="Leonard S."/>
            <person name="Crouse K."/>
            <person name="Collura K."/>
            <person name="Kudrna D."/>
            <person name="Currie J."/>
            <person name="He R."/>
            <person name="Angelova A."/>
            <person name="Rajasekar S."/>
            <person name="Mueller T."/>
            <person name="Lomeli R."/>
            <person name="Scara G."/>
            <person name="Ko A."/>
            <person name="Delaney K."/>
            <person name="Wissotski M."/>
            <person name="Lopez G."/>
            <person name="Campos D."/>
            <person name="Braidotti M."/>
            <person name="Ashley E."/>
            <person name="Golser W."/>
            <person name="Kim H."/>
            <person name="Lee S."/>
            <person name="Lin J."/>
            <person name="Dujmic Z."/>
            <person name="Kim W."/>
            <person name="Talag J."/>
            <person name="Zuccolo A."/>
            <person name="Fan C."/>
            <person name="Sebastian A."/>
            <person name="Kramer M."/>
            <person name="Spiegel L."/>
            <person name="Nascimento L."/>
            <person name="Zutavern T."/>
            <person name="Miller B."/>
            <person name="Ambroise C."/>
            <person name="Muller S."/>
            <person name="Spooner W."/>
            <person name="Narechania A."/>
            <person name="Ren L."/>
            <person name="Wei S."/>
            <person name="Kumari S."/>
            <person name="Faga B."/>
            <person name="Levy M.J."/>
            <person name="McMahan L."/>
            <person name="Van Buren P."/>
            <person name="Vaughn M.W."/>
            <person name="Ying K."/>
            <person name="Yeh C.-T."/>
            <person name="Emrich S.J."/>
            <person name="Jia Y."/>
            <person name="Kalyanaraman A."/>
            <person name="Hsia A.-P."/>
            <person name="Barbazuk W.B."/>
            <person name="Baucom R.S."/>
            <person name="Brutnell T.P."/>
            <person name="Carpita N.C."/>
            <person name="Chaparro C."/>
            <person name="Chia J.-M."/>
            <person name="Deragon J.-M."/>
            <person name="Estill J.C."/>
            <person name="Fu Y."/>
            <person name="Jeddeloh J.A."/>
            <person name="Han Y."/>
            <person name="Lee H."/>
            <person name="Li P."/>
            <person name="Lisch D.R."/>
            <person name="Liu S."/>
            <person name="Liu Z."/>
            <person name="Nagel D.H."/>
            <person name="McCann M.C."/>
            <person name="SanMiguel P."/>
            <person name="Myers A.M."/>
            <person name="Nettleton D."/>
            <person name="Nguyen J."/>
            <person name="Penning B.W."/>
            <person name="Ponnala L."/>
            <person name="Schneider K.L."/>
            <person name="Schwartz D.C."/>
            <person name="Sharma A."/>
            <person name="Soderlund C."/>
            <person name="Springer N.M."/>
            <person name="Sun Q."/>
            <person name="Wang H."/>
            <person name="Waterman M."/>
            <person name="Westerman R."/>
            <person name="Wolfgruber T.K."/>
            <person name="Yang L."/>
            <person name="Yu Y."/>
            <person name="Zhang L."/>
            <person name="Zhou S."/>
            <person name="Zhu Q."/>
            <person name="Bennetzen J.L."/>
            <person name="Dawe R.K."/>
            <person name="Jiang J."/>
            <person name="Jiang N."/>
            <person name="Presting G.G."/>
            <person name="Wessler S.R."/>
            <person name="Aluru S."/>
            <person name="Martienssen R.A."/>
            <person name="Clifton S.W."/>
            <person name="McCombie W.R."/>
            <person name="Wing R.A."/>
            <person name="Wilson R.K."/>
        </authorList>
    </citation>
    <scope>NUCLEOTIDE SEQUENCE [LARGE SCALE GENOMIC DNA]</scope>
    <source>
        <strain evidence="4">cv. B73</strain>
    </source>
</reference>
<evidence type="ECO:0000313" key="3">
    <source>
        <dbReference type="EnsemblPlants" id="Zm00001eb197130_P001"/>
    </source>
</evidence>
<dbReference type="PANTHER" id="PTHR35361:SF1">
    <property type="entry name" value="OS08G0443700 PROTEIN"/>
    <property type="match status" value="1"/>
</dbReference>
<dbReference type="PANTHER" id="PTHR35361">
    <property type="entry name" value="OS08G0443700 PROTEIN"/>
    <property type="match status" value="1"/>
</dbReference>
<accession>K7UB62</accession>
<reference evidence="2" key="2">
    <citation type="submission" date="2015-12" db="EMBL/GenBank/DDBJ databases">
        <title>Update maize B73 reference genome by single molecule sequencing technologies.</title>
        <authorList>
            <consortium name="Maize Genome Sequencing Project"/>
            <person name="Ware D."/>
        </authorList>
    </citation>
    <scope>NUCLEOTIDE SEQUENCE</scope>
    <source>
        <tissue evidence="2">Seedling</tissue>
    </source>
</reference>
<dbReference type="OMA" id="DERWEWD"/>
<name>K7UB62_MAIZE</name>
<evidence type="ECO:0000256" key="1">
    <source>
        <dbReference type="SAM" id="MobiDB-lite"/>
    </source>
</evidence>
<dbReference type="EMBL" id="CM000780">
    <property type="protein sequence ID" value="AQK57420.1"/>
    <property type="molecule type" value="Genomic_DNA"/>
</dbReference>
<feature type="compositionally biased region" description="Basic and acidic residues" evidence="1">
    <location>
        <begin position="174"/>
        <end position="186"/>
    </location>
</feature>
<feature type="region of interest" description="Disordered" evidence="1">
    <location>
        <begin position="69"/>
        <end position="120"/>
    </location>
</feature>
<dbReference type="AlphaFoldDB" id="K7UB62"/>
<sequence length="341" mass="36118">MAIPVARVHLAMAHAALPALVPTPPKCEMLPLLPTPCVAVVLPKPLAKPSRAGSDERWEWDARKTMTGLAARTDQSSASSMSSPCSSADSVWSSARRRGSASRKIATTPPKPGRADSDERWDARKTMTILAASTDHSSASSTSSPRSTADSVWSSNRRRGSASRKIATTPPKPGRADSDERWDARKTMTGLASSTDQSSASSSPRSTSADRVRGSAQRRGSSCKNATAPSKPGRADSAVRWGAHKKVANPASSSSSSSSSGTSSLASSSAERWDVHKKHRPPQATELLDDDKSSTGSNDIDTDQEEIVWKPRAIYAEPCFISAAPAPSMLPMPTAFLLRIA</sequence>
<feature type="compositionally biased region" description="Low complexity" evidence="1">
    <location>
        <begin position="132"/>
        <end position="151"/>
    </location>
</feature>
<feature type="compositionally biased region" description="Low complexity" evidence="1">
    <location>
        <begin position="193"/>
        <end position="207"/>
    </location>
</feature>
<evidence type="ECO:0000313" key="4">
    <source>
        <dbReference type="Proteomes" id="UP000007305"/>
    </source>
</evidence>
<evidence type="ECO:0000313" key="2">
    <source>
        <dbReference type="EMBL" id="AQK57420.1"/>
    </source>
</evidence>
<dbReference type="Gramene" id="Zm00001eb197130_T001">
    <property type="protein sequence ID" value="Zm00001eb197130_P001"/>
    <property type="gene ID" value="Zm00001eb197130"/>
</dbReference>
<keyword evidence="4" id="KW-1185">Reference proteome</keyword>